<evidence type="ECO:0000256" key="1">
    <source>
        <dbReference type="SAM" id="MobiDB-lite"/>
    </source>
</evidence>
<evidence type="ECO:0000313" key="3">
    <source>
        <dbReference type="EMBL" id="OGN27408.1"/>
    </source>
</evidence>
<feature type="chain" id="PRO_5009535665" evidence="2">
    <location>
        <begin position="22"/>
        <end position="242"/>
    </location>
</feature>
<keyword evidence="2" id="KW-0732">Signal</keyword>
<evidence type="ECO:0000256" key="2">
    <source>
        <dbReference type="SAM" id="SignalP"/>
    </source>
</evidence>
<accession>A0A1F8GRX3</accession>
<organism evidence="3 4">
    <name type="scientific">Candidatus Yanofskybacteria bacterium RIFCSPLOWO2_01_FULL_49_17</name>
    <dbReference type="NCBI Taxonomy" id="1802700"/>
    <lineage>
        <taxon>Bacteria</taxon>
        <taxon>Candidatus Yanofskyibacteriota</taxon>
    </lineage>
</organism>
<evidence type="ECO:0000313" key="4">
    <source>
        <dbReference type="Proteomes" id="UP000178444"/>
    </source>
</evidence>
<dbReference type="EMBL" id="MGKO01000011">
    <property type="protein sequence ID" value="OGN27408.1"/>
    <property type="molecule type" value="Genomic_DNA"/>
</dbReference>
<comment type="caution">
    <text evidence="3">The sequence shown here is derived from an EMBL/GenBank/DDBJ whole genome shotgun (WGS) entry which is preliminary data.</text>
</comment>
<name>A0A1F8GRX3_9BACT</name>
<feature type="signal peptide" evidence="2">
    <location>
        <begin position="1"/>
        <end position="21"/>
    </location>
</feature>
<reference evidence="3 4" key="1">
    <citation type="journal article" date="2016" name="Nat. Commun.">
        <title>Thousands of microbial genomes shed light on interconnected biogeochemical processes in an aquifer system.</title>
        <authorList>
            <person name="Anantharaman K."/>
            <person name="Brown C.T."/>
            <person name="Hug L.A."/>
            <person name="Sharon I."/>
            <person name="Castelle C.J."/>
            <person name="Probst A.J."/>
            <person name="Thomas B.C."/>
            <person name="Singh A."/>
            <person name="Wilkins M.J."/>
            <person name="Karaoz U."/>
            <person name="Brodie E.L."/>
            <person name="Williams K.H."/>
            <person name="Hubbard S.S."/>
            <person name="Banfield J.F."/>
        </authorList>
    </citation>
    <scope>NUCLEOTIDE SEQUENCE [LARGE SCALE GENOMIC DNA]</scope>
</reference>
<protein>
    <submittedName>
        <fullName evidence="3">Uncharacterized protein</fullName>
    </submittedName>
</protein>
<gene>
    <name evidence="3" type="ORF">A2941_01025</name>
</gene>
<dbReference type="AlphaFoldDB" id="A0A1F8GRX3"/>
<proteinExistence type="predicted"/>
<sequence length="242" mass="26604">MRFKVLFVGLLLAALASPALAQIPDLNRNPNRTPPPAQTGVAVPRTGQPIGVDLVSPLIQRSLNDVRMAWLTPLAYGGYCLGWPCGFGYMGRAPWSRYDTGFSLRPYLDGYETQYQRSASMAGDVGQYYVDRLKPCKKDGDVHFINGEVDPIVIDFSPVGQKEMRKHGVKTDESGRVTIPGGGWVCAPFPAGVEYPGLIYLADGYRDDGVAGSTPRRQGLYVNRVEEGFLYTVRPLESGKER</sequence>
<dbReference type="Proteomes" id="UP000178444">
    <property type="component" value="Unassembled WGS sequence"/>
</dbReference>
<feature type="region of interest" description="Disordered" evidence="1">
    <location>
        <begin position="24"/>
        <end position="43"/>
    </location>
</feature>